<evidence type="ECO:0000256" key="3">
    <source>
        <dbReference type="ARBA" id="ARBA00013081"/>
    </source>
</evidence>
<dbReference type="Pfam" id="PF00481">
    <property type="entry name" value="PP2C"/>
    <property type="match status" value="1"/>
</dbReference>
<keyword evidence="4" id="KW-0479">Metal-binding</keyword>
<keyword evidence="6" id="KW-0460">Magnesium</keyword>
<evidence type="ECO:0000256" key="7">
    <source>
        <dbReference type="ARBA" id="ARBA00022912"/>
    </source>
</evidence>
<dbReference type="PROSITE" id="PS51746">
    <property type="entry name" value="PPM_2"/>
    <property type="match status" value="1"/>
</dbReference>
<dbReference type="PANTHER" id="PTHR13832:SF803">
    <property type="entry name" value="PROTEIN PHOSPHATASE 1G"/>
    <property type="match status" value="1"/>
</dbReference>
<comment type="similarity">
    <text evidence="2">Belongs to the PP2C family.</text>
</comment>
<accession>A0A6C0HRR9</accession>
<proteinExistence type="inferred from homology"/>
<dbReference type="EC" id="3.1.3.16" evidence="3"/>
<evidence type="ECO:0000256" key="1">
    <source>
        <dbReference type="ARBA" id="ARBA00001936"/>
    </source>
</evidence>
<evidence type="ECO:0000313" key="10">
    <source>
        <dbReference type="EMBL" id="QHT83027.1"/>
    </source>
</evidence>
<dbReference type="SUPFAM" id="SSF81606">
    <property type="entry name" value="PP2C-like"/>
    <property type="match status" value="1"/>
</dbReference>
<protein>
    <recommendedName>
        <fullName evidence="3">protein-serine/threonine phosphatase</fullName>
        <ecNumber evidence="3">3.1.3.16</ecNumber>
    </recommendedName>
</protein>
<comment type="cofactor">
    <cofactor evidence="1">
        <name>Mn(2+)</name>
        <dbReference type="ChEBI" id="CHEBI:29035"/>
    </cofactor>
</comment>
<keyword evidence="5" id="KW-0378">Hydrolase</keyword>
<sequence>MAEYTLTHYTSISHSVEQMTEKGQDYVCQGTGTDPMTGEKFIWTMLNDGHGSNTCINFIRSIPQEKKDDLISVADPIHALADYIDHNAGIPKYESSGATCVIVKCYPTKVECISAGDSQFLVFKNNELIYTSKEHNCQNEAERIRLTEKGYDFITASNIKVLTETTLTSVESGYACFPDGTKLACSQALGHNSKTGYLPETYTFPLATGDTYRVVLGSDGVFDMTMLDNSQDIQDLLTNTSQELCDKTARRWLQEWEGHLPNKAPEKFKYARHECDDVSVSIVDIVPLLPV</sequence>
<dbReference type="GO" id="GO:0046872">
    <property type="term" value="F:metal ion binding"/>
    <property type="evidence" value="ECO:0007669"/>
    <property type="project" value="UniProtKB-KW"/>
</dbReference>
<dbReference type="SMART" id="SM00332">
    <property type="entry name" value="PP2Cc"/>
    <property type="match status" value="1"/>
</dbReference>
<evidence type="ECO:0000256" key="2">
    <source>
        <dbReference type="ARBA" id="ARBA00006702"/>
    </source>
</evidence>
<dbReference type="PANTHER" id="PTHR13832">
    <property type="entry name" value="PROTEIN PHOSPHATASE 2C"/>
    <property type="match status" value="1"/>
</dbReference>
<organism evidence="10">
    <name type="scientific">viral metagenome</name>
    <dbReference type="NCBI Taxonomy" id="1070528"/>
    <lineage>
        <taxon>unclassified sequences</taxon>
        <taxon>metagenomes</taxon>
        <taxon>organismal metagenomes</taxon>
    </lineage>
</organism>
<dbReference type="EMBL" id="MN740005">
    <property type="protein sequence ID" value="QHT83027.1"/>
    <property type="molecule type" value="Genomic_DNA"/>
</dbReference>
<reference evidence="10" key="1">
    <citation type="journal article" date="2020" name="Nature">
        <title>Giant virus diversity and host interactions through global metagenomics.</title>
        <authorList>
            <person name="Schulz F."/>
            <person name="Roux S."/>
            <person name="Paez-Espino D."/>
            <person name="Jungbluth S."/>
            <person name="Walsh D.A."/>
            <person name="Denef V.J."/>
            <person name="McMahon K.D."/>
            <person name="Konstantinidis K.T."/>
            <person name="Eloe-Fadrosh E.A."/>
            <person name="Kyrpides N.C."/>
            <person name="Woyke T."/>
        </authorList>
    </citation>
    <scope>NUCLEOTIDE SEQUENCE</scope>
    <source>
        <strain evidence="10">GVMAG-M-3300023184-165</strain>
    </source>
</reference>
<evidence type="ECO:0000256" key="8">
    <source>
        <dbReference type="ARBA" id="ARBA00023211"/>
    </source>
</evidence>
<name>A0A6C0HRR9_9ZZZZ</name>
<dbReference type="InterPro" id="IPR036457">
    <property type="entry name" value="PPM-type-like_dom_sf"/>
</dbReference>
<dbReference type="InterPro" id="IPR015655">
    <property type="entry name" value="PP2C"/>
</dbReference>
<feature type="domain" description="PPM-type phosphatase" evidence="9">
    <location>
        <begin position="13"/>
        <end position="285"/>
    </location>
</feature>
<dbReference type="AlphaFoldDB" id="A0A6C0HRR9"/>
<dbReference type="Gene3D" id="3.60.40.10">
    <property type="entry name" value="PPM-type phosphatase domain"/>
    <property type="match status" value="1"/>
</dbReference>
<evidence type="ECO:0000256" key="4">
    <source>
        <dbReference type="ARBA" id="ARBA00022723"/>
    </source>
</evidence>
<evidence type="ECO:0000256" key="5">
    <source>
        <dbReference type="ARBA" id="ARBA00022801"/>
    </source>
</evidence>
<dbReference type="GO" id="GO:0004722">
    <property type="term" value="F:protein serine/threonine phosphatase activity"/>
    <property type="evidence" value="ECO:0007669"/>
    <property type="project" value="UniProtKB-EC"/>
</dbReference>
<evidence type="ECO:0000256" key="6">
    <source>
        <dbReference type="ARBA" id="ARBA00022842"/>
    </source>
</evidence>
<evidence type="ECO:0000259" key="9">
    <source>
        <dbReference type="PROSITE" id="PS51746"/>
    </source>
</evidence>
<keyword evidence="8" id="KW-0464">Manganese</keyword>
<keyword evidence="7" id="KW-0904">Protein phosphatase</keyword>
<dbReference type="InterPro" id="IPR001932">
    <property type="entry name" value="PPM-type_phosphatase-like_dom"/>
</dbReference>